<gene>
    <name evidence="3" type="ORF">BT62DRAFT_929232</name>
</gene>
<keyword evidence="2" id="KW-0812">Transmembrane</keyword>
<keyword evidence="4" id="KW-1185">Reference proteome</keyword>
<proteinExistence type="predicted"/>
<dbReference type="RefSeq" id="XP_043042758.1">
    <property type="nucleotide sequence ID" value="XM_043185682.1"/>
</dbReference>
<feature type="transmembrane region" description="Helical" evidence="2">
    <location>
        <begin position="6"/>
        <end position="26"/>
    </location>
</feature>
<dbReference type="Proteomes" id="UP000812287">
    <property type="component" value="Unassembled WGS sequence"/>
</dbReference>
<dbReference type="AlphaFoldDB" id="A0A9P7VZ59"/>
<evidence type="ECO:0000256" key="2">
    <source>
        <dbReference type="SAM" id="Phobius"/>
    </source>
</evidence>
<dbReference type="GeneID" id="66107979"/>
<feature type="region of interest" description="Disordered" evidence="1">
    <location>
        <begin position="57"/>
        <end position="98"/>
    </location>
</feature>
<organism evidence="3 4">
    <name type="scientific">Guyanagaster necrorhizus</name>
    <dbReference type="NCBI Taxonomy" id="856835"/>
    <lineage>
        <taxon>Eukaryota</taxon>
        <taxon>Fungi</taxon>
        <taxon>Dikarya</taxon>
        <taxon>Basidiomycota</taxon>
        <taxon>Agaricomycotina</taxon>
        <taxon>Agaricomycetes</taxon>
        <taxon>Agaricomycetidae</taxon>
        <taxon>Agaricales</taxon>
        <taxon>Marasmiineae</taxon>
        <taxon>Physalacriaceae</taxon>
        <taxon>Guyanagaster</taxon>
    </lineage>
</organism>
<dbReference type="EMBL" id="MU250528">
    <property type="protein sequence ID" value="KAG7449258.1"/>
    <property type="molecule type" value="Genomic_DNA"/>
</dbReference>
<dbReference type="OrthoDB" id="406505at2759"/>
<evidence type="ECO:0000313" key="3">
    <source>
        <dbReference type="EMBL" id="KAG7449258.1"/>
    </source>
</evidence>
<protein>
    <submittedName>
        <fullName evidence="3">Uncharacterized protein</fullName>
    </submittedName>
</protein>
<evidence type="ECO:0000256" key="1">
    <source>
        <dbReference type="SAM" id="MobiDB-lite"/>
    </source>
</evidence>
<evidence type="ECO:0000313" key="4">
    <source>
        <dbReference type="Proteomes" id="UP000812287"/>
    </source>
</evidence>
<accession>A0A9P7VZ59</accession>
<feature type="compositionally biased region" description="Basic residues" evidence="1">
    <location>
        <begin position="88"/>
        <end position="98"/>
    </location>
</feature>
<keyword evidence="2" id="KW-1133">Transmembrane helix</keyword>
<comment type="caution">
    <text evidence="3">The sequence shown here is derived from an EMBL/GenBank/DDBJ whole genome shotgun (WGS) entry which is preliminary data.</text>
</comment>
<name>A0A9P7VZ59_9AGAR</name>
<keyword evidence="2" id="KW-0472">Membrane</keyword>
<reference evidence="3" key="1">
    <citation type="submission" date="2020-11" db="EMBL/GenBank/DDBJ databases">
        <title>Adaptations for nitrogen fixation in a non-lichenized fungal sporocarp promotes dispersal by wood-feeding termites.</title>
        <authorList>
            <consortium name="DOE Joint Genome Institute"/>
            <person name="Koch R.A."/>
            <person name="Yoon G."/>
            <person name="Arayal U."/>
            <person name="Lail K."/>
            <person name="Amirebrahimi M."/>
            <person name="Labutti K."/>
            <person name="Lipzen A."/>
            <person name="Riley R."/>
            <person name="Barry K."/>
            <person name="Henrissat B."/>
            <person name="Grigoriev I.V."/>
            <person name="Herr J.R."/>
            <person name="Aime M.C."/>
        </authorList>
    </citation>
    <scope>NUCLEOTIDE SEQUENCE</scope>
    <source>
        <strain evidence="3">MCA 3950</strain>
    </source>
</reference>
<sequence length="114" mass="12722">MVAYFALYTNFMVVLALACSVQTLSISKRDPLPTKYIAAHPLGVSYLFHSRDGWTTYNASNSPSRSDSDEEMDSGLVKRSGKADKKLKWNKKPKGSKKLKVKTGQARIFEGLFT</sequence>